<name>A0A1M7YCF1_9BACT</name>
<evidence type="ECO:0000256" key="5">
    <source>
        <dbReference type="ARBA" id="ARBA00044539"/>
    </source>
</evidence>
<dbReference type="Pfam" id="PF00534">
    <property type="entry name" value="Glycos_transf_1"/>
    <property type="match status" value="1"/>
</dbReference>
<comment type="catalytic activity">
    <reaction evidence="6">
        <text>queuosine(34) in tRNA(Asp) + GDP-alpha-D-mannose = O-4''-alpha-D-mannosylqueuosine(34) in tRNA(Asp) + GDP + H(+)</text>
        <dbReference type="Rhea" id="RHEA:12885"/>
        <dbReference type="Rhea" id="RHEA-COMP:18572"/>
        <dbReference type="Rhea" id="RHEA-COMP:18581"/>
        <dbReference type="ChEBI" id="CHEBI:15378"/>
        <dbReference type="ChEBI" id="CHEBI:57527"/>
        <dbReference type="ChEBI" id="CHEBI:58189"/>
        <dbReference type="ChEBI" id="CHEBI:194431"/>
        <dbReference type="ChEBI" id="CHEBI:194442"/>
        <dbReference type="EC" id="2.4.1.110"/>
    </reaction>
    <physiologicalReaction direction="left-to-right" evidence="6">
        <dbReference type="Rhea" id="RHEA:12886"/>
    </physiologicalReaction>
</comment>
<evidence type="ECO:0000259" key="8">
    <source>
        <dbReference type="Pfam" id="PF12038"/>
    </source>
</evidence>
<dbReference type="InterPro" id="IPR001296">
    <property type="entry name" value="Glyco_trans_1"/>
</dbReference>
<reference evidence="9 10" key="1">
    <citation type="submission" date="2016-12" db="EMBL/GenBank/DDBJ databases">
        <authorList>
            <person name="Song W.-J."/>
            <person name="Kurnit D.M."/>
        </authorList>
    </citation>
    <scope>NUCLEOTIDE SEQUENCE [LARGE SCALE GENOMIC DNA]</scope>
    <source>
        <strain evidence="9 10">DSM 18488</strain>
    </source>
</reference>
<evidence type="ECO:0000313" key="10">
    <source>
        <dbReference type="Proteomes" id="UP000184603"/>
    </source>
</evidence>
<dbReference type="InterPro" id="IPR051862">
    <property type="entry name" value="GT-like_domain_containing_1"/>
</dbReference>
<dbReference type="Proteomes" id="UP000184603">
    <property type="component" value="Unassembled WGS sequence"/>
</dbReference>
<dbReference type="STRING" id="1121416.SAMN02745220_03300"/>
<keyword evidence="2" id="KW-0328">Glycosyltransferase</keyword>
<evidence type="ECO:0000256" key="3">
    <source>
        <dbReference type="ARBA" id="ARBA00022679"/>
    </source>
</evidence>
<dbReference type="OrthoDB" id="9792163at2"/>
<dbReference type="PANTHER" id="PTHR13615:SF3">
    <property type="entry name" value="GLYCOSYLTRANSFERASE-LIKE DOMAIN-CONTAINING PROTEIN 1"/>
    <property type="match status" value="1"/>
</dbReference>
<dbReference type="EMBL" id="FRFE01000017">
    <property type="protein sequence ID" value="SHO50188.1"/>
    <property type="molecule type" value="Genomic_DNA"/>
</dbReference>
<protein>
    <recommendedName>
        <fullName evidence="5">tRNA-queuosine alpha-mannosyltransferase</fullName>
        <ecNumber evidence="4">2.4.1.110</ecNumber>
    </recommendedName>
</protein>
<dbReference type="InterPro" id="IPR022701">
    <property type="entry name" value="QTMAN_N"/>
</dbReference>
<evidence type="ECO:0000259" key="7">
    <source>
        <dbReference type="Pfam" id="PF00534"/>
    </source>
</evidence>
<evidence type="ECO:0000256" key="1">
    <source>
        <dbReference type="ARBA" id="ARBA00009481"/>
    </source>
</evidence>
<dbReference type="SUPFAM" id="SSF53756">
    <property type="entry name" value="UDP-Glycosyltransferase/glycogen phosphorylase"/>
    <property type="match status" value="1"/>
</dbReference>
<dbReference type="RefSeq" id="WP_073614765.1">
    <property type="nucleotide sequence ID" value="NZ_FRFE01000017.1"/>
</dbReference>
<accession>A0A1M7YCF1</accession>
<feature type="domain" description="tRNA-queuosine alpha-mannosyltransferase N-terminal" evidence="8">
    <location>
        <begin position="8"/>
        <end position="182"/>
    </location>
</feature>
<proteinExistence type="inferred from homology"/>
<sequence length="366" mass="42339">MEAAERKRVLVIEPYMGGSHKAFIEGLMEHVAADYLLLSLPARSWKMRMQLAAPWFVAEVCKMPPVERQFNVVLCSTFVDVALLKSMLQQVPGWSREAQFLTYFHENQFAYPGRFADPNIRQFQYINFTTAMASDRICFNSRYNRESFLDGCARYLTKAADMAVNGTLQKLKRKSDIIAPGINFDGCECKGQKEFNTPPVIIWNHRWEHDKGPEEFFSVLYSLQRQGVDFQLILLGQSFATSPTCFQEAKKKLREQILHFGFAESRETYCRLLKQGDIVVSTALHEFFGIAVMEAVRAGCRPLLPRKLSYPDLFPDEVLYGEHELSERLLCLLEQPLPLQMESAREYTEPFSWKSVSNTYRDWLFK</sequence>
<keyword evidence="10" id="KW-1185">Reference proteome</keyword>
<evidence type="ECO:0000256" key="6">
    <source>
        <dbReference type="ARBA" id="ARBA00048439"/>
    </source>
</evidence>
<evidence type="ECO:0000313" key="9">
    <source>
        <dbReference type="EMBL" id="SHO50188.1"/>
    </source>
</evidence>
<keyword evidence="3 9" id="KW-0808">Transferase</keyword>
<feature type="domain" description="Glycosyl transferase family 1" evidence="7">
    <location>
        <begin position="193"/>
        <end position="312"/>
    </location>
</feature>
<evidence type="ECO:0000256" key="4">
    <source>
        <dbReference type="ARBA" id="ARBA00044517"/>
    </source>
</evidence>
<dbReference type="AlphaFoldDB" id="A0A1M7YCF1"/>
<dbReference type="Gene3D" id="3.40.50.2000">
    <property type="entry name" value="Glycogen Phosphorylase B"/>
    <property type="match status" value="1"/>
</dbReference>
<organism evidence="9 10">
    <name type="scientific">Desulfopila aestuarii DSM 18488</name>
    <dbReference type="NCBI Taxonomy" id="1121416"/>
    <lineage>
        <taxon>Bacteria</taxon>
        <taxon>Pseudomonadati</taxon>
        <taxon>Thermodesulfobacteriota</taxon>
        <taxon>Desulfobulbia</taxon>
        <taxon>Desulfobulbales</taxon>
        <taxon>Desulfocapsaceae</taxon>
        <taxon>Desulfopila</taxon>
    </lineage>
</organism>
<dbReference type="PANTHER" id="PTHR13615">
    <property type="entry name" value="GLYCOSYLTRANSFERASE-LIKE 1"/>
    <property type="match status" value="1"/>
</dbReference>
<evidence type="ECO:0000256" key="2">
    <source>
        <dbReference type="ARBA" id="ARBA00022676"/>
    </source>
</evidence>
<comment type="similarity">
    <text evidence="1">Belongs to the glycosyltransferase group 1 family. Glycosyltransferase 4 subfamily.</text>
</comment>
<dbReference type="Pfam" id="PF12038">
    <property type="entry name" value="QTMAN_N"/>
    <property type="match status" value="1"/>
</dbReference>
<dbReference type="EC" id="2.4.1.110" evidence="4"/>
<gene>
    <name evidence="9" type="ORF">SAMN02745220_03300</name>
</gene>
<dbReference type="GO" id="GO:0016438">
    <property type="term" value="F:tRNA-queuosine(34) beta-mannosyltransferase activity"/>
    <property type="evidence" value="ECO:0007669"/>
    <property type="project" value="UniProtKB-EC"/>
</dbReference>